<dbReference type="AlphaFoldDB" id="A0A158F5A4"/>
<evidence type="ECO:0008006" key="4">
    <source>
        <dbReference type="Google" id="ProtNLM"/>
    </source>
</evidence>
<reference evidence="2 3" key="1">
    <citation type="submission" date="2016-01" db="EMBL/GenBank/DDBJ databases">
        <authorList>
            <person name="Oliw E.H."/>
        </authorList>
    </citation>
    <scope>NUCLEOTIDE SEQUENCE [LARGE SCALE GENOMIC DNA]</scope>
    <source>
        <strain evidence="2">LMG 27134</strain>
    </source>
</reference>
<dbReference type="Pfam" id="PF11005">
    <property type="entry name" value="DUF2844"/>
    <property type="match status" value="1"/>
</dbReference>
<evidence type="ECO:0000313" key="3">
    <source>
        <dbReference type="Proteomes" id="UP000054683"/>
    </source>
</evidence>
<gene>
    <name evidence="2" type="ORF">AWB69_00638</name>
</gene>
<evidence type="ECO:0000256" key="1">
    <source>
        <dbReference type="SAM" id="SignalP"/>
    </source>
</evidence>
<proteinExistence type="predicted"/>
<dbReference type="EMBL" id="FCOK02000003">
    <property type="protein sequence ID" value="SAL14853.1"/>
    <property type="molecule type" value="Genomic_DNA"/>
</dbReference>
<sequence length="175" mass="17331">MNTSIISLSSRRASAFASLAAGLTLSLLAISPAYAVLGGAPMTPPAGATVSNAVSHAAASAVASGARTTAGSYTVRTTTLAVGTVVNEYVGSDGVVFGIAWQGPRIPDLPTLLGSYFPQYVQGIQNQRANGGGRGPVSVAGSALVVRSGGHMGAFAGQAYLPQSLPAGVSPSDIQ</sequence>
<dbReference type="InterPro" id="IPR021267">
    <property type="entry name" value="DUF2844"/>
</dbReference>
<dbReference type="Proteomes" id="UP000054683">
    <property type="component" value="Unassembled WGS sequence"/>
</dbReference>
<protein>
    <recommendedName>
        <fullName evidence="4">DUF2844 domain-containing protein</fullName>
    </recommendedName>
</protein>
<evidence type="ECO:0000313" key="2">
    <source>
        <dbReference type="EMBL" id="SAL14853.1"/>
    </source>
</evidence>
<keyword evidence="1" id="KW-0732">Signal</keyword>
<feature type="chain" id="PRO_5008501462" description="DUF2844 domain-containing protein" evidence="1">
    <location>
        <begin position="36"/>
        <end position="175"/>
    </location>
</feature>
<dbReference type="RefSeq" id="WP_407923009.1">
    <property type="nucleotide sequence ID" value="NZ_FCOK02000003.1"/>
</dbReference>
<accession>A0A158F5A4</accession>
<organism evidence="2 3">
    <name type="scientific">Caballeronia udeis</name>
    <dbReference type="NCBI Taxonomy" id="1232866"/>
    <lineage>
        <taxon>Bacteria</taxon>
        <taxon>Pseudomonadati</taxon>
        <taxon>Pseudomonadota</taxon>
        <taxon>Betaproteobacteria</taxon>
        <taxon>Burkholderiales</taxon>
        <taxon>Burkholderiaceae</taxon>
        <taxon>Caballeronia</taxon>
    </lineage>
</organism>
<name>A0A158F5A4_9BURK</name>
<feature type="signal peptide" evidence="1">
    <location>
        <begin position="1"/>
        <end position="35"/>
    </location>
</feature>